<accession>A0A7S8C880</accession>
<dbReference type="RefSeq" id="WP_213162437.1">
    <property type="nucleotide sequence ID" value="NZ_CP058214.1"/>
</dbReference>
<dbReference type="InterPro" id="IPR013096">
    <property type="entry name" value="Cupin_2"/>
</dbReference>
<keyword evidence="4" id="KW-1185">Reference proteome</keyword>
<dbReference type="GO" id="GO:0003700">
    <property type="term" value="F:DNA-binding transcription factor activity"/>
    <property type="evidence" value="ECO:0007669"/>
    <property type="project" value="TreeGrafter"/>
</dbReference>
<keyword evidence="1" id="KW-0238">DNA-binding</keyword>
<dbReference type="InterPro" id="IPR001387">
    <property type="entry name" value="Cro/C1-type_HTH"/>
</dbReference>
<dbReference type="CDD" id="cd00093">
    <property type="entry name" value="HTH_XRE"/>
    <property type="match status" value="1"/>
</dbReference>
<evidence type="ECO:0000313" key="4">
    <source>
        <dbReference type="Proteomes" id="UP000593594"/>
    </source>
</evidence>
<feature type="domain" description="HTH cro/C1-type" evidence="2">
    <location>
        <begin position="19"/>
        <end position="73"/>
    </location>
</feature>
<dbReference type="PROSITE" id="PS50943">
    <property type="entry name" value="HTH_CROC1"/>
    <property type="match status" value="1"/>
</dbReference>
<dbReference type="InterPro" id="IPR050807">
    <property type="entry name" value="TransReg_Diox_bact_type"/>
</dbReference>
<dbReference type="Pfam" id="PF01381">
    <property type="entry name" value="HTH_3"/>
    <property type="match status" value="1"/>
</dbReference>
<dbReference type="SUPFAM" id="SSF51182">
    <property type="entry name" value="RmlC-like cupins"/>
    <property type="match status" value="1"/>
</dbReference>
<dbReference type="KEGG" id="kmn:HW532_21610"/>
<organism evidence="3 4">
    <name type="scientific">Kaustia mangrovi</name>
    <dbReference type="NCBI Taxonomy" id="2593653"/>
    <lineage>
        <taxon>Bacteria</taxon>
        <taxon>Pseudomonadati</taxon>
        <taxon>Pseudomonadota</taxon>
        <taxon>Alphaproteobacteria</taxon>
        <taxon>Hyphomicrobiales</taxon>
        <taxon>Parvibaculaceae</taxon>
        <taxon>Kaustia</taxon>
    </lineage>
</organism>
<dbReference type="InterPro" id="IPR011051">
    <property type="entry name" value="RmlC_Cupin_sf"/>
</dbReference>
<reference evidence="3 4" key="1">
    <citation type="submission" date="2020-06" db="EMBL/GenBank/DDBJ databases">
        <title>Genome sequence of 2 isolates from Red Sea Mangroves.</title>
        <authorList>
            <person name="Sefrji F."/>
            <person name="Michoud G."/>
            <person name="Merlino G."/>
            <person name="Daffonchio D."/>
        </authorList>
    </citation>
    <scope>NUCLEOTIDE SEQUENCE [LARGE SCALE GENOMIC DNA]</scope>
    <source>
        <strain evidence="3 4">R1DC25</strain>
    </source>
</reference>
<evidence type="ECO:0000313" key="3">
    <source>
        <dbReference type="EMBL" id="QPC45064.1"/>
    </source>
</evidence>
<dbReference type="InterPro" id="IPR010982">
    <property type="entry name" value="Lambda_DNA-bd_dom_sf"/>
</dbReference>
<sequence>MLSETLTEELERYRIGPRVRALRLGKKLSLVQLGSHTGLSTAMLSKIERGQLFPTLPTLLRIAMVFGVGLDHFFAQGSNRPLVTVVRADERVRLPSPPADATPAYLFESLDYPVADRKIEAFYAVFPEVSAPSQPHEHGSAEFIYVIDGTLEVTVADETAHLHQGDSAYFDSSIPHSYCRKGAGPCAALVVTAP</sequence>
<dbReference type="PANTHER" id="PTHR46797:SF19">
    <property type="entry name" value="BLL2473 PROTEIN"/>
    <property type="match status" value="1"/>
</dbReference>
<dbReference type="SUPFAM" id="SSF47413">
    <property type="entry name" value="lambda repressor-like DNA-binding domains"/>
    <property type="match status" value="1"/>
</dbReference>
<dbReference type="EMBL" id="CP058214">
    <property type="protein sequence ID" value="QPC45064.1"/>
    <property type="molecule type" value="Genomic_DNA"/>
</dbReference>
<protein>
    <submittedName>
        <fullName evidence="3">Helix-turn-helix transcriptional regulator</fullName>
    </submittedName>
</protein>
<name>A0A7S8C880_9HYPH</name>
<evidence type="ECO:0000256" key="1">
    <source>
        <dbReference type="ARBA" id="ARBA00023125"/>
    </source>
</evidence>
<dbReference type="AlphaFoldDB" id="A0A7S8C880"/>
<dbReference type="Gene3D" id="1.10.260.40">
    <property type="entry name" value="lambda repressor-like DNA-binding domains"/>
    <property type="match status" value="1"/>
</dbReference>
<dbReference type="Proteomes" id="UP000593594">
    <property type="component" value="Chromosome"/>
</dbReference>
<dbReference type="CDD" id="cd02209">
    <property type="entry name" value="cupin_XRE_C"/>
    <property type="match status" value="1"/>
</dbReference>
<dbReference type="PANTHER" id="PTHR46797">
    <property type="entry name" value="HTH-TYPE TRANSCRIPTIONAL REGULATOR"/>
    <property type="match status" value="1"/>
</dbReference>
<proteinExistence type="predicted"/>
<dbReference type="InterPro" id="IPR014710">
    <property type="entry name" value="RmlC-like_jellyroll"/>
</dbReference>
<dbReference type="GO" id="GO:0005829">
    <property type="term" value="C:cytosol"/>
    <property type="evidence" value="ECO:0007669"/>
    <property type="project" value="TreeGrafter"/>
</dbReference>
<gene>
    <name evidence="3" type="ORF">HW532_21610</name>
</gene>
<evidence type="ECO:0000259" key="2">
    <source>
        <dbReference type="PROSITE" id="PS50943"/>
    </source>
</evidence>
<dbReference type="SMART" id="SM00530">
    <property type="entry name" value="HTH_XRE"/>
    <property type="match status" value="1"/>
</dbReference>
<dbReference type="GO" id="GO:0003677">
    <property type="term" value="F:DNA binding"/>
    <property type="evidence" value="ECO:0007669"/>
    <property type="project" value="UniProtKB-KW"/>
</dbReference>
<dbReference type="Gene3D" id="2.60.120.10">
    <property type="entry name" value="Jelly Rolls"/>
    <property type="match status" value="1"/>
</dbReference>
<dbReference type="Pfam" id="PF07883">
    <property type="entry name" value="Cupin_2"/>
    <property type="match status" value="1"/>
</dbReference>